<evidence type="ECO:0000256" key="3">
    <source>
        <dbReference type="ARBA" id="ARBA00022777"/>
    </source>
</evidence>
<dbReference type="GeneID" id="20234491"/>
<dbReference type="SUPFAM" id="SSF111331">
    <property type="entry name" value="NAD kinase/diacylglycerol kinase-like"/>
    <property type="match status" value="1"/>
</dbReference>
<dbReference type="InterPro" id="IPR016064">
    <property type="entry name" value="NAD/diacylglycerol_kinase_sf"/>
</dbReference>
<dbReference type="CTD" id="20234491"/>
<dbReference type="InterPro" id="IPR017438">
    <property type="entry name" value="ATP-NAD_kinase_N"/>
</dbReference>
<dbReference type="GO" id="GO:0001727">
    <property type="term" value="F:lipid kinase activity"/>
    <property type="evidence" value="ECO:0007669"/>
    <property type="project" value="TreeGrafter"/>
</dbReference>
<dbReference type="OrthoDB" id="3853857at2759"/>
<dbReference type="PANTHER" id="PTHR12358:SF112">
    <property type="entry name" value="LD11247P-RELATED"/>
    <property type="match status" value="1"/>
</dbReference>
<keyword evidence="2" id="KW-0547">Nucleotide-binding</keyword>
<name>V4A6Q2_LOTGI</name>
<dbReference type="OMA" id="ENHEWKS"/>
<feature type="domain" description="DAGKc" evidence="5">
    <location>
        <begin position="1"/>
        <end position="71"/>
    </location>
</feature>
<dbReference type="GO" id="GO:0046512">
    <property type="term" value="P:sphingosine biosynthetic process"/>
    <property type="evidence" value="ECO:0007669"/>
    <property type="project" value="TreeGrafter"/>
</dbReference>
<dbReference type="HOGENOM" id="CLU_013399_1_0_1"/>
<dbReference type="GO" id="GO:0005737">
    <property type="term" value="C:cytoplasm"/>
    <property type="evidence" value="ECO:0007669"/>
    <property type="project" value="TreeGrafter"/>
</dbReference>
<evidence type="ECO:0000259" key="5">
    <source>
        <dbReference type="PROSITE" id="PS50146"/>
    </source>
</evidence>
<keyword evidence="7" id="KW-1185">Reference proteome</keyword>
<dbReference type="GO" id="GO:0016020">
    <property type="term" value="C:membrane"/>
    <property type="evidence" value="ECO:0007669"/>
    <property type="project" value="TreeGrafter"/>
</dbReference>
<dbReference type="PANTHER" id="PTHR12358">
    <property type="entry name" value="SPHINGOSINE KINASE"/>
    <property type="match status" value="1"/>
</dbReference>
<keyword evidence="4" id="KW-0067">ATP-binding</keyword>
<gene>
    <name evidence="6" type="ORF">LOTGIDRAFT_141816</name>
</gene>
<proteinExistence type="predicted"/>
<keyword evidence="3" id="KW-0418">Kinase</keyword>
<dbReference type="InterPro" id="IPR001206">
    <property type="entry name" value="Diacylglycerol_kinase_cat_dom"/>
</dbReference>
<dbReference type="Proteomes" id="UP000030746">
    <property type="component" value="Unassembled WGS sequence"/>
</dbReference>
<dbReference type="AlphaFoldDB" id="V4A6Q2"/>
<accession>V4A6Q2</accession>
<dbReference type="Pfam" id="PF19279">
    <property type="entry name" value="YegS_C"/>
    <property type="match status" value="1"/>
</dbReference>
<evidence type="ECO:0000256" key="1">
    <source>
        <dbReference type="ARBA" id="ARBA00022679"/>
    </source>
</evidence>
<dbReference type="InterPro" id="IPR050187">
    <property type="entry name" value="Lipid_Phosphate_FormReg"/>
</dbReference>
<reference evidence="6 7" key="1">
    <citation type="journal article" date="2013" name="Nature">
        <title>Insights into bilaterian evolution from three spiralian genomes.</title>
        <authorList>
            <person name="Simakov O."/>
            <person name="Marletaz F."/>
            <person name="Cho S.J."/>
            <person name="Edsinger-Gonzales E."/>
            <person name="Havlak P."/>
            <person name="Hellsten U."/>
            <person name="Kuo D.H."/>
            <person name="Larsson T."/>
            <person name="Lv J."/>
            <person name="Arendt D."/>
            <person name="Savage R."/>
            <person name="Osoegawa K."/>
            <person name="de Jong P."/>
            <person name="Grimwood J."/>
            <person name="Chapman J.A."/>
            <person name="Shapiro H."/>
            <person name="Aerts A."/>
            <person name="Otillar R.P."/>
            <person name="Terry A.Y."/>
            <person name="Boore J.L."/>
            <person name="Grigoriev I.V."/>
            <person name="Lindberg D.R."/>
            <person name="Seaver E.C."/>
            <person name="Weisblat D.A."/>
            <person name="Putnam N.H."/>
            <person name="Rokhsar D.S."/>
        </authorList>
    </citation>
    <scope>NUCLEOTIDE SEQUENCE [LARGE SCALE GENOMIC DNA]</scope>
</reference>
<dbReference type="RefSeq" id="XP_009049706.1">
    <property type="nucleotide sequence ID" value="XM_009051458.1"/>
</dbReference>
<keyword evidence="1" id="KW-0808">Transferase</keyword>
<sequence length="276" mass="30605">VINGLMSRDDWQLAIKLPVGCLPGGSGNALCCAINYSAGEPVLHNLLLHSTFILIKHRVIPMDLVLIQTPTERLYSFLSVSWGIIADIDLESEKYRSIGEARFTFGALKRIIEMNVKKETEFLTAAAEENEIQIEQEVTVATKILGQPVPAPLLTSLDQPVPDNWISFEDDFVTITAVYQTHLGSDMLASPESRINDGFIYLIIIRSGISRNALLSLFMSFDEGKHVDSPDVEIIRCLAFRMEPKEGNIMVDGEHIDLSPIQGQVLPGLSRLMAIQ</sequence>
<evidence type="ECO:0000313" key="6">
    <source>
        <dbReference type="EMBL" id="ESO99613.1"/>
    </source>
</evidence>
<evidence type="ECO:0000256" key="4">
    <source>
        <dbReference type="ARBA" id="ARBA00022840"/>
    </source>
</evidence>
<dbReference type="Gene3D" id="3.40.50.10330">
    <property type="entry name" value="Probable inorganic polyphosphate/atp-NAD kinase, domain 1"/>
    <property type="match status" value="1"/>
</dbReference>
<dbReference type="GO" id="GO:0005524">
    <property type="term" value="F:ATP binding"/>
    <property type="evidence" value="ECO:0007669"/>
    <property type="project" value="UniProtKB-KW"/>
</dbReference>
<dbReference type="EMBL" id="KB201004">
    <property type="protein sequence ID" value="ESO99613.1"/>
    <property type="molecule type" value="Genomic_DNA"/>
</dbReference>
<organism evidence="6 7">
    <name type="scientific">Lottia gigantea</name>
    <name type="common">Giant owl limpet</name>
    <dbReference type="NCBI Taxonomy" id="225164"/>
    <lineage>
        <taxon>Eukaryota</taxon>
        <taxon>Metazoa</taxon>
        <taxon>Spiralia</taxon>
        <taxon>Lophotrochozoa</taxon>
        <taxon>Mollusca</taxon>
        <taxon>Gastropoda</taxon>
        <taxon>Patellogastropoda</taxon>
        <taxon>Lottioidea</taxon>
        <taxon>Lottiidae</taxon>
        <taxon>Lottia</taxon>
    </lineage>
</organism>
<evidence type="ECO:0000256" key="2">
    <source>
        <dbReference type="ARBA" id="ARBA00022741"/>
    </source>
</evidence>
<dbReference type="PROSITE" id="PS50146">
    <property type="entry name" value="DAGK"/>
    <property type="match status" value="1"/>
</dbReference>
<protein>
    <recommendedName>
        <fullName evidence="5">DAGKc domain-containing protein</fullName>
    </recommendedName>
</protein>
<dbReference type="KEGG" id="lgi:LOTGIDRAFT_141816"/>
<dbReference type="Gene3D" id="2.60.200.40">
    <property type="match status" value="1"/>
</dbReference>
<dbReference type="STRING" id="225164.V4A6Q2"/>
<dbReference type="InterPro" id="IPR045540">
    <property type="entry name" value="YegS/DAGK_C"/>
</dbReference>
<feature type="non-terminal residue" evidence="6">
    <location>
        <position position="1"/>
    </location>
</feature>
<evidence type="ECO:0000313" key="7">
    <source>
        <dbReference type="Proteomes" id="UP000030746"/>
    </source>
</evidence>